<keyword evidence="16" id="KW-1185">Reference proteome</keyword>
<keyword evidence="10" id="KW-0456">Lyase</keyword>
<comment type="function">
    <text evidence="2">Catalyzes the isomerization between 2-isopropylmalate and 3-isopropylmalate, via the formation of 2-isopropylmaleate.</text>
</comment>
<sequence length="193" mass="21936">MKPIGQITSTVVAVMDDNIDTDQLVPKQAIKDTTRKNYGDVLFSNRRYLEDGRLNPEFVLNDFKHEGAQILITGHNFGYGSSWEHAVWALRDYGFQAVIAKNFNDIFYMNCINNGVLPVKLADEQCDQLASLPADQPVTIDLPQQTVTFAGQTAQFEINAFWKDRLVKGIDDIEATETFDNAIKKFEQRRVEE</sequence>
<evidence type="ECO:0000256" key="11">
    <source>
        <dbReference type="ARBA" id="ARBA00023304"/>
    </source>
</evidence>
<evidence type="ECO:0000256" key="7">
    <source>
        <dbReference type="ARBA" id="ARBA00017233"/>
    </source>
</evidence>
<dbReference type="InterPro" id="IPR050075">
    <property type="entry name" value="LeuD"/>
</dbReference>
<comment type="catalytic activity">
    <reaction evidence="1">
        <text>(2R,3S)-3-isopropylmalate = (2S)-2-isopropylmalate</text>
        <dbReference type="Rhea" id="RHEA:32287"/>
        <dbReference type="ChEBI" id="CHEBI:1178"/>
        <dbReference type="ChEBI" id="CHEBI:35121"/>
        <dbReference type="EC" id="4.2.1.33"/>
    </reaction>
</comment>
<dbReference type="Proteomes" id="UP000051733">
    <property type="component" value="Unassembled WGS sequence"/>
</dbReference>
<evidence type="ECO:0000256" key="9">
    <source>
        <dbReference type="ARBA" id="ARBA00022605"/>
    </source>
</evidence>
<keyword evidence="8" id="KW-0432">Leucine biosynthesis</keyword>
<evidence type="ECO:0000259" key="14">
    <source>
        <dbReference type="Pfam" id="PF00694"/>
    </source>
</evidence>
<dbReference type="EC" id="4.2.1.33" evidence="6"/>
<dbReference type="PANTHER" id="PTHR43345">
    <property type="entry name" value="3-ISOPROPYLMALATE DEHYDRATASE SMALL SUBUNIT 2-RELATED-RELATED"/>
    <property type="match status" value="1"/>
</dbReference>
<dbReference type="InterPro" id="IPR015928">
    <property type="entry name" value="Aconitase/3IPM_dehydase_swvl"/>
</dbReference>
<dbReference type="SUPFAM" id="SSF52016">
    <property type="entry name" value="LeuD/IlvD-like"/>
    <property type="match status" value="1"/>
</dbReference>
<proteinExistence type="inferred from homology"/>
<gene>
    <name evidence="15" type="ORF">FC26_GL000750</name>
</gene>
<dbReference type="OrthoDB" id="9777465at2"/>
<comment type="similarity">
    <text evidence="4">Belongs to the LeuD family. LeuD type 1 subfamily.</text>
</comment>
<dbReference type="GO" id="GO:0009098">
    <property type="term" value="P:L-leucine biosynthetic process"/>
    <property type="evidence" value="ECO:0007669"/>
    <property type="project" value="UniProtKB-UniPathway"/>
</dbReference>
<evidence type="ECO:0000313" key="15">
    <source>
        <dbReference type="EMBL" id="KRM62190.1"/>
    </source>
</evidence>
<evidence type="ECO:0000256" key="2">
    <source>
        <dbReference type="ARBA" id="ARBA00002695"/>
    </source>
</evidence>
<evidence type="ECO:0000313" key="16">
    <source>
        <dbReference type="Proteomes" id="UP000051733"/>
    </source>
</evidence>
<comment type="caution">
    <text evidence="15">The sequence shown here is derived from an EMBL/GenBank/DDBJ whole genome shotgun (WGS) entry which is preliminary data.</text>
</comment>
<dbReference type="CDD" id="cd01577">
    <property type="entry name" value="IPMI_Swivel"/>
    <property type="match status" value="1"/>
</dbReference>
<dbReference type="STRING" id="1423813.FC26_GL000750"/>
<evidence type="ECO:0000256" key="4">
    <source>
        <dbReference type="ARBA" id="ARBA00009845"/>
    </source>
</evidence>
<evidence type="ECO:0000256" key="8">
    <source>
        <dbReference type="ARBA" id="ARBA00022430"/>
    </source>
</evidence>
<accession>A0A0R2A412</accession>
<protein>
    <recommendedName>
        <fullName evidence="7">3-isopropylmalate dehydratase small subunit</fullName>
        <ecNumber evidence="6">4.2.1.33</ecNumber>
    </recommendedName>
    <alternativeName>
        <fullName evidence="12">Alpha-IPM isomerase</fullName>
    </alternativeName>
    <alternativeName>
        <fullName evidence="13">Isopropylmalate isomerase</fullName>
    </alternativeName>
</protein>
<dbReference type="NCBIfam" id="TIGR00171">
    <property type="entry name" value="leuD"/>
    <property type="match status" value="1"/>
</dbReference>
<dbReference type="PANTHER" id="PTHR43345:SF5">
    <property type="entry name" value="3-ISOPROPYLMALATE DEHYDRATASE SMALL SUBUNIT"/>
    <property type="match status" value="1"/>
</dbReference>
<dbReference type="GO" id="GO:0003861">
    <property type="term" value="F:3-isopropylmalate dehydratase activity"/>
    <property type="evidence" value="ECO:0007669"/>
    <property type="project" value="UniProtKB-EC"/>
</dbReference>
<comment type="subunit">
    <text evidence="5">Heterodimer of LeuC and LeuD.</text>
</comment>
<dbReference type="EMBL" id="AYYY01000010">
    <property type="protein sequence ID" value="KRM62190.1"/>
    <property type="molecule type" value="Genomic_DNA"/>
</dbReference>
<dbReference type="InterPro" id="IPR000573">
    <property type="entry name" value="AconitaseA/IPMdHydase_ssu_swvl"/>
</dbReference>
<name>A0A0R2A412_9LACO</name>
<dbReference type="Pfam" id="PF00694">
    <property type="entry name" value="Aconitase_C"/>
    <property type="match status" value="1"/>
</dbReference>
<evidence type="ECO:0000256" key="5">
    <source>
        <dbReference type="ARBA" id="ARBA00011271"/>
    </source>
</evidence>
<feature type="domain" description="Aconitase A/isopropylmalate dehydratase small subunit swivel" evidence="14">
    <location>
        <begin position="7"/>
        <end position="123"/>
    </location>
</feature>
<evidence type="ECO:0000256" key="12">
    <source>
        <dbReference type="ARBA" id="ARBA00031631"/>
    </source>
</evidence>
<dbReference type="RefSeq" id="WP_057777722.1">
    <property type="nucleotide sequence ID" value="NZ_AYYY01000010.1"/>
</dbReference>
<dbReference type="GO" id="GO:0009316">
    <property type="term" value="C:3-isopropylmalate dehydratase complex"/>
    <property type="evidence" value="ECO:0007669"/>
    <property type="project" value="InterPro"/>
</dbReference>
<keyword evidence="9" id="KW-0028">Amino-acid biosynthesis</keyword>
<dbReference type="AlphaFoldDB" id="A0A0R2A412"/>
<evidence type="ECO:0000256" key="3">
    <source>
        <dbReference type="ARBA" id="ARBA00004729"/>
    </source>
</evidence>
<comment type="pathway">
    <text evidence="3">Amino-acid biosynthesis; L-leucine biosynthesis; L-leucine from 3-methyl-2-oxobutanoate: step 2/4.</text>
</comment>
<dbReference type="NCBIfam" id="NF002458">
    <property type="entry name" value="PRK01641.1"/>
    <property type="match status" value="1"/>
</dbReference>
<dbReference type="InterPro" id="IPR033940">
    <property type="entry name" value="IPMI_Swivel"/>
</dbReference>
<organism evidence="15 16">
    <name type="scientific">Paucilactobacillus vaccinostercus DSM 20634</name>
    <dbReference type="NCBI Taxonomy" id="1423813"/>
    <lineage>
        <taxon>Bacteria</taxon>
        <taxon>Bacillati</taxon>
        <taxon>Bacillota</taxon>
        <taxon>Bacilli</taxon>
        <taxon>Lactobacillales</taxon>
        <taxon>Lactobacillaceae</taxon>
        <taxon>Paucilactobacillus</taxon>
    </lineage>
</organism>
<evidence type="ECO:0000256" key="6">
    <source>
        <dbReference type="ARBA" id="ARBA00011998"/>
    </source>
</evidence>
<evidence type="ECO:0000256" key="13">
    <source>
        <dbReference type="ARBA" id="ARBA00033368"/>
    </source>
</evidence>
<dbReference type="UniPathway" id="UPA00048">
    <property type="reaction ID" value="UER00071"/>
</dbReference>
<keyword evidence="11" id="KW-0100">Branched-chain amino acid biosynthesis</keyword>
<dbReference type="PATRIC" id="fig|1423813.3.peg.762"/>
<reference evidence="15 16" key="1">
    <citation type="journal article" date="2015" name="Genome Announc.">
        <title>Expanding the biotechnology potential of lactobacilli through comparative genomics of 213 strains and associated genera.</title>
        <authorList>
            <person name="Sun Z."/>
            <person name="Harris H.M."/>
            <person name="McCann A."/>
            <person name="Guo C."/>
            <person name="Argimon S."/>
            <person name="Zhang W."/>
            <person name="Yang X."/>
            <person name="Jeffery I.B."/>
            <person name="Cooney J.C."/>
            <person name="Kagawa T.F."/>
            <person name="Liu W."/>
            <person name="Song Y."/>
            <person name="Salvetti E."/>
            <person name="Wrobel A."/>
            <person name="Rasinkangas P."/>
            <person name="Parkhill J."/>
            <person name="Rea M.C."/>
            <person name="O'Sullivan O."/>
            <person name="Ritari J."/>
            <person name="Douillard F.P."/>
            <person name="Paul Ross R."/>
            <person name="Yang R."/>
            <person name="Briner A.E."/>
            <person name="Felis G.E."/>
            <person name="de Vos W.M."/>
            <person name="Barrangou R."/>
            <person name="Klaenhammer T.R."/>
            <person name="Caufield P.W."/>
            <person name="Cui Y."/>
            <person name="Zhang H."/>
            <person name="O'Toole P.W."/>
        </authorList>
    </citation>
    <scope>NUCLEOTIDE SEQUENCE [LARGE SCALE GENOMIC DNA]</scope>
    <source>
        <strain evidence="15 16">DSM 20634</strain>
    </source>
</reference>
<dbReference type="InterPro" id="IPR004431">
    <property type="entry name" value="3-IsopropMal_deHydase_ssu"/>
</dbReference>
<dbReference type="Gene3D" id="3.20.19.10">
    <property type="entry name" value="Aconitase, domain 4"/>
    <property type="match status" value="1"/>
</dbReference>
<evidence type="ECO:0000256" key="10">
    <source>
        <dbReference type="ARBA" id="ARBA00023239"/>
    </source>
</evidence>
<evidence type="ECO:0000256" key="1">
    <source>
        <dbReference type="ARBA" id="ARBA00000491"/>
    </source>
</evidence>